<evidence type="ECO:0000313" key="2">
    <source>
        <dbReference type="Proteomes" id="UP000325292"/>
    </source>
</evidence>
<dbReference type="Proteomes" id="UP000325292">
    <property type="component" value="Chromosome"/>
</dbReference>
<reference evidence="1 2" key="1">
    <citation type="journal article" date="2019" name="Sci. Rep.">
        <title>Sulfobacillus thermotolerans: new insights into resistance and metabolic capacities of acidophilic chemolithotrophs.</title>
        <authorList>
            <person name="Panyushkina A.E."/>
            <person name="Babenko V.V."/>
            <person name="Nikitina A.S."/>
            <person name="Selezneva O.V."/>
            <person name="Tsaplina I.A."/>
            <person name="Letarova M.A."/>
            <person name="Kostryukova E.S."/>
            <person name="Letarov A.V."/>
        </authorList>
    </citation>
    <scope>NUCLEOTIDE SEQUENCE [LARGE SCALE GENOMIC DNA]</scope>
    <source>
        <strain evidence="1 2">Kr1</strain>
    </source>
</reference>
<gene>
    <name evidence="1" type="ORF">BXT84_12775</name>
</gene>
<organism evidence="1 2">
    <name type="scientific">Sulfobacillus thermotolerans</name>
    <dbReference type="NCBI Taxonomy" id="338644"/>
    <lineage>
        <taxon>Bacteria</taxon>
        <taxon>Bacillati</taxon>
        <taxon>Bacillota</taxon>
        <taxon>Clostridia</taxon>
        <taxon>Eubacteriales</taxon>
        <taxon>Clostridiales Family XVII. Incertae Sedis</taxon>
        <taxon>Sulfobacillus</taxon>
    </lineage>
</organism>
<keyword evidence="2" id="KW-1185">Reference proteome</keyword>
<sequence length="394" mass="41797">MALSSHQIILYAADDNDFSIALAAAAVSGIPACQVTGNFFDAWIYTSSGEYLVIAVGGPANNALYYNPCGWSNPDQEPQGTTPFDIAPAPRDTLPGANWYVNASGNQAHQTLELATCFTYFAVHASLPSGITPPPAISPMYICGGSSNISCVCSLMTPLPPTGLYYGADLGTNQIPPINACGMTFYIGQMGGGLNAGTSTTCGYTVFGNFSTLAAQAALNNKGAVYGEWFLLGPAFYNGCVGASSQEEAYQWGMQQANAAVTALAQFPEINRRTIFTDVEPGSWSTNTSLNQAVILGFLAQIKQRGHEPGVYSSPCFWQEITASMMLPCGTVTWTAEFSYAAAPACPSHFIPQPYAPCPSPYVGPQAFGGILPNIWQYYESDTVDWDVANALPD</sequence>
<protein>
    <recommendedName>
        <fullName evidence="3">DUF1906 domain-containing protein</fullName>
    </recommendedName>
</protein>
<dbReference type="SUPFAM" id="SSF51445">
    <property type="entry name" value="(Trans)glycosidases"/>
    <property type="match status" value="1"/>
</dbReference>
<proteinExistence type="predicted"/>
<dbReference type="EMBL" id="CP019454">
    <property type="protein sequence ID" value="AUW94711.1"/>
    <property type="molecule type" value="Genomic_DNA"/>
</dbReference>
<dbReference type="Gene3D" id="3.20.20.80">
    <property type="entry name" value="Glycosidases"/>
    <property type="match status" value="1"/>
</dbReference>
<name>A0ABM6RTP2_9FIRM</name>
<evidence type="ECO:0008006" key="3">
    <source>
        <dbReference type="Google" id="ProtNLM"/>
    </source>
</evidence>
<accession>A0ABM6RTP2</accession>
<dbReference type="InterPro" id="IPR017853">
    <property type="entry name" value="GH"/>
</dbReference>
<evidence type="ECO:0000313" key="1">
    <source>
        <dbReference type="EMBL" id="AUW94711.1"/>
    </source>
</evidence>